<evidence type="ECO:0000259" key="3">
    <source>
        <dbReference type="Pfam" id="PF12229"/>
    </source>
</evidence>
<dbReference type="InterPro" id="IPR052913">
    <property type="entry name" value="Glycopeptide_resist_protein"/>
</dbReference>
<dbReference type="KEGG" id="rmar:GBA65_11875"/>
<gene>
    <name evidence="4" type="ORF">GBA65_11875</name>
</gene>
<dbReference type="AlphaFoldDB" id="A0A6G8PY25"/>
<sequence>MLRSRTGDGARRPESARPGGFSRSGPAGGGKPRRRISVPIIVACALVAVVVAFDYWSNSGKIYRGVEVGPAEVGGETLSGAREIVEAEAAGPLEEIRLAGPEDVSFTKDELGISLDTEATLEEAYAVGREGNILQRLGDRLGAAWGLASVRPEILYDPEVARAKITELAGRLDKAPTEATVTVADGAVEVGPSADGYETDVEGTLANLDRAVGELTGETEVAGRALPPDVVTAEAEEAAARAEEVVSGPVELVAGRRTGRSRPRGRAGAERRPEGRGTGGRARQGEAADPARRADRGAQRRAARGQLRPRGGRGDGDGEPDGEGRAGGRVLRGPRGRALRGQARVRDTGRHRRARAHDRRGRGAQAHGPARLLPDRLHPEQRQEPRARREPQDSVQRD</sequence>
<accession>A0A6G8PY25</accession>
<dbReference type="Pfam" id="PF12229">
    <property type="entry name" value="PG_binding_4"/>
    <property type="match status" value="1"/>
</dbReference>
<protein>
    <recommendedName>
        <fullName evidence="3">YoaR-like putative peptidoglycan binding domain-containing protein</fullName>
    </recommendedName>
</protein>
<dbReference type="PANTHER" id="PTHR35788:SF1">
    <property type="entry name" value="EXPORTED PROTEIN"/>
    <property type="match status" value="1"/>
</dbReference>
<evidence type="ECO:0000256" key="2">
    <source>
        <dbReference type="SAM" id="Phobius"/>
    </source>
</evidence>
<evidence type="ECO:0000256" key="1">
    <source>
        <dbReference type="SAM" id="MobiDB-lite"/>
    </source>
</evidence>
<feature type="region of interest" description="Disordered" evidence="1">
    <location>
        <begin position="1"/>
        <end position="32"/>
    </location>
</feature>
<name>A0A6G8PY25_9ACTN</name>
<proteinExistence type="predicted"/>
<feature type="transmembrane region" description="Helical" evidence="2">
    <location>
        <begin position="36"/>
        <end position="56"/>
    </location>
</feature>
<organism evidence="4 5">
    <name type="scientific">Rubrobacter marinus</name>
    <dbReference type="NCBI Taxonomy" id="2653852"/>
    <lineage>
        <taxon>Bacteria</taxon>
        <taxon>Bacillati</taxon>
        <taxon>Actinomycetota</taxon>
        <taxon>Rubrobacteria</taxon>
        <taxon>Rubrobacterales</taxon>
        <taxon>Rubrobacteraceae</taxon>
        <taxon>Rubrobacter</taxon>
    </lineage>
</organism>
<keyword evidence="2" id="KW-0472">Membrane</keyword>
<evidence type="ECO:0000313" key="5">
    <source>
        <dbReference type="Proteomes" id="UP000502706"/>
    </source>
</evidence>
<dbReference type="Proteomes" id="UP000502706">
    <property type="component" value="Chromosome"/>
</dbReference>
<feature type="compositionally biased region" description="Basic and acidic residues" evidence="1">
    <location>
        <begin position="373"/>
        <end position="398"/>
    </location>
</feature>
<dbReference type="PANTHER" id="PTHR35788">
    <property type="entry name" value="EXPORTED PROTEIN-RELATED"/>
    <property type="match status" value="1"/>
</dbReference>
<feature type="region of interest" description="Disordered" evidence="1">
    <location>
        <begin position="251"/>
        <end position="398"/>
    </location>
</feature>
<feature type="compositionally biased region" description="Basic residues" evidence="1">
    <location>
        <begin position="349"/>
        <end position="362"/>
    </location>
</feature>
<keyword evidence="2" id="KW-1133">Transmembrane helix</keyword>
<reference evidence="4 5" key="1">
    <citation type="submission" date="2019-10" db="EMBL/GenBank/DDBJ databases">
        <title>Rubrobacter sp nov SCSIO 52915 isolated from a deep-sea sediment in the South China Sea.</title>
        <authorList>
            <person name="Chen R.W."/>
        </authorList>
    </citation>
    <scope>NUCLEOTIDE SEQUENCE [LARGE SCALE GENOMIC DNA]</scope>
    <source>
        <strain evidence="4 5">SCSIO 52915</strain>
    </source>
</reference>
<dbReference type="EMBL" id="CP045121">
    <property type="protein sequence ID" value="QIN79103.1"/>
    <property type="molecule type" value="Genomic_DNA"/>
</dbReference>
<dbReference type="InterPro" id="IPR022029">
    <property type="entry name" value="YoaR-like_PG-bd"/>
</dbReference>
<keyword evidence="2" id="KW-0812">Transmembrane</keyword>
<feature type="compositionally biased region" description="Basic and acidic residues" evidence="1">
    <location>
        <begin position="283"/>
        <end position="298"/>
    </location>
</feature>
<feature type="domain" description="YoaR-like putative peptidoglycan binding" evidence="3">
    <location>
        <begin position="105"/>
        <end position="215"/>
    </location>
</feature>
<keyword evidence="5" id="KW-1185">Reference proteome</keyword>
<feature type="compositionally biased region" description="Basic and acidic residues" evidence="1">
    <location>
        <begin position="1"/>
        <end position="15"/>
    </location>
</feature>
<feature type="compositionally biased region" description="Basic and acidic residues" evidence="1">
    <location>
        <begin position="312"/>
        <end position="326"/>
    </location>
</feature>
<evidence type="ECO:0000313" key="4">
    <source>
        <dbReference type="EMBL" id="QIN79103.1"/>
    </source>
</evidence>